<proteinExistence type="predicted"/>
<feature type="domain" description="AB hydrolase-1" evidence="1">
    <location>
        <begin position="38"/>
        <end position="204"/>
    </location>
</feature>
<dbReference type="Gene3D" id="3.40.50.1820">
    <property type="entry name" value="alpha/beta hydrolase"/>
    <property type="match status" value="1"/>
</dbReference>
<dbReference type="EC" id="3.3.2.10" evidence="2"/>
<dbReference type="EMBL" id="CP019688">
    <property type="protein sequence ID" value="AQQ14167.1"/>
    <property type="molecule type" value="Genomic_DNA"/>
</dbReference>
<dbReference type="KEGG" id="cgv:CGLAU_00865"/>
<dbReference type="AlphaFoldDB" id="A0A1Q2HTJ1"/>
<gene>
    <name evidence="2" type="ORF">CGLAU_00865</name>
</gene>
<dbReference type="Pfam" id="PF00561">
    <property type="entry name" value="Abhydrolase_1"/>
    <property type="match status" value="1"/>
</dbReference>
<sequence>MAPHPPNVVELEGDFNHRMLHTRGTRLHVAEAGNRGDPLILLIHGAFGGWFDFKDAIAPLAAHGLHVAALDARGFGMSDKPPHRAGDTLQILSGDVEGVIRTLGHTRAAVVGADTGSVIAKAAAKRHNELIHQVISLPTSSGFPAALTRLPAPLLSLSERALDSIWRANFVAETSDAFHASQDFQEHLALRLAARRIDNALSHIVAASRLRPFTAQDSDLDGPIAQLALPHVEDPTAFVMAVVKLLDL</sequence>
<dbReference type="SUPFAM" id="SSF53474">
    <property type="entry name" value="alpha/beta-Hydrolases"/>
    <property type="match status" value="1"/>
</dbReference>
<accession>A0A1Q2HTJ1</accession>
<evidence type="ECO:0000313" key="2">
    <source>
        <dbReference type="EMBL" id="AQQ14167.1"/>
    </source>
</evidence>
<dbReference type="RefSeq" id="WP_232507136.1">
    <property type="nucleotide sequence ID" value="NZ_BAAAKB010000015.1"/>
</dbReference>
<dbReference type="Proteomes" id="UP000217209">
    <property type="component" value="Chromosome"/>
</dbReference>
<keyword evidence="2" id="KW-0378">Hydrolase</keyword>
<dbReference type="InterPro" id="IPR000073">
    <property type="entry name" value="AB_hydrolase_1"/>
</dbReference>
<evidence type="ECO:0000259" key="1">
    <source>
        <dbReference type="Pfam" id="PF00561"/>
    </source>
</evidence>
<organism evidence="2 3">
    <name type="scientific">Corynebacterium glaucum</name>
    <dbReference type="NCBI Taxonomy" id="187491"/>
    <lineage>
        <taxon>Bacteria</taxon>
        <taxon>Bacillati</taxon>
        <taxon>Actinomycetota</taxon>
        <taxon>Actinomycetes</taxon>
        <taxon>Mycobacteriales</taxon>
        <taxon>Corynebacteriaceae</taxon>
        <taxon>Corynebacterium</taxon>
    </lineage>
</organism>
<dbReference type="GO" id="GO:0004301">
    <property type="term" value="F:epoxide hydrolase activity"/>
    <property type="evidence" value="ECO:0007669"/>
    <property type="project" value="UniProtKB-EC"/>
</dbReference>
<dbReference type="PANTHER" id="PTHR43329">
    <property type="entry name" value="EPOXIDE HYDROLASE"/>
    <property type="match status" value="1"/>
</dbReference>
<evidence type="ECO:0000313" key="3">
    <source>
        <dbReference type="Proteomes" id="UP000217209"/>
    </source>
</evidence>
<protein>
    <submittedName>
        <fullName evidence="2">Soluble epoxide hydrolase</fullName>
        <ecNumber evidence="2">3.3.2.10</ecNumber>
    </submittedName>
</protein>
<dbReference type="InterPro" id="IPR029058">
    <property type="entry name" value="AB_hydrolase_fold"/>
</dbReference>
<reference evidence="2 3" key="1">
    <citation type="submission" date="2016-12" db="EMBL/GenBank/DDBJ databases">
        <authorList>
            <person name="Song W.-J."/>
            <person name="Kurnit D.M."/>
        </authorList>
    </citation>
    <scope>NUCLEOTIDE SEQUENCE [LARGE SCALE GENOMIC DNA]</scope>
    <source>
        <strain evidence="2 3">DSM 30827</strain>
    </source>
</reference>
<name>A0A1Q2HTJ1_9CORY</name>
<keyword evidence="3" id="KW-1185">Reference proteome</keyword>